<evidence type="ECO:0000259" key="11">
    <source>
        <dbReference type="Pfam" id="PF01612"/>
    </source>
</evidence>
<dbReference type="GO" id="GO:0005634">
    <property type="term" value="C:nucleus"/>
    <property type="evidence" value="ECO:0007669"/>
    <property type="project" value="UniProtKB-SubCell"/>
</dbReference>
<accession>A0A9P6FQ17</accession>
<dbReference type="CDD" id="cd06141">
    <property type="entry name" value="WRN_exo"/>
    <property type="match status" value="1"/>
</dbReference>
<dbReference type="InterPro" id="IPR051132">
    <property type="entry name" value="3-5_Exonuclease_domain"/>
</dbReference>
<evidence type="ECO:0000313" key="13">
    <source>
        <dbReference type="Proteomes" id="UP000780801"/>
    </source>
</evidence>
<keyword evidence="13" id="KW-1185">Reference proteome</keyword>
<dbReference type="InterPro" id="IPR036397">
    <property type="entry name" value="RNaseH_sf"/>
</dbReference>
<name>A0A9P6FQ17_9FUNG</name>
<dbReference type="InterPro" id="IPR012337">
    <property type="entry name" value="RNaseH-like_sf"/>
</dbReference>
<dbReference type="GO" id="GO:0046872">
    <property type="term" value="F:metal ion binding"/>
    <property type="evidence" value="ECO:0007669"/>
    <property type="project" value="UniProtKB-KW"/>
</dbReference>
<dbReference type="GO" id="GO:0003676">
    <property type="term" value="F:nucleic acid binding"/>
    <property type="evidence" value="ECO:0007669"/>
    <property type="project" value="InterPro"/>
</dbReference>
<feature type="domain" description="3'-5' exonuclease" evidence="11">
    <location>
        <begin position="7"/>
        <end position="116"/>
    </location>
</feature>
<dbReference type="GO" id="GO:0006139">
    <property type="term" value="P:nucleobase-containing compound metabolic process"/>
    <property type="evidence" value="ECO:0007669"/>
    <property type="project" value="InterPro"/>
</dbReference>
<gene>
    <name evidence="12" type="ORF">BGW38_004260</name>
</gene>
<evidence type="ECO:0000256" key="7">
    <source>
        <dbReference type="ARBA" id="ARBA00023242"/>
    </source>
</evidence>
<feature type="compositionally biased region" description="Polar residues" evidence="10">
    <location>
        <begin position="211"/>
        <end position="227"/>
    </location>
</feature>
<comment type="caution">
    <text evidence="12">The sequence shown here is derived from an EMBL/GenBank/DDBJ whole genome shotgun (WGS) entry which is preliminary data.</text>
</comment>
<dbReference type="PANTHER" id="PTHR13620">
    <property type="entry name" value="3-5 EXONUCLEASE"/>
    <property type="match status" value="1"/>
</dbReference>
<evidence type="ECO:0000313" key="12">
    <source>
        <dbReference type="EMBL" id="KAF9579463.1"/>
    </source>
</evidence>
<organism evidence="12 13">
    <name type="scientific">Lunasporangiospora selenospora</name>
    <dbReference type="NCBI Taxonomy" id="979761"/>
    <lineage>
        <taxon>Eukaryota</taxon>
        <taxon>Fungi</taxon>
        <taxon>Fungi incertae sedis</taxon>
        <taxon>Mucoromycota</taxon>
        <taxon>Mortierellomycotina</taxon>
        <taxon>Mortierellomycetes</taxon>
        <taxon>Mortierellales</taxon>
        <taxon>Mortierellaceae</taxon>
        <taxon>Lunasporangiospora</taxon>
    </lineage>
</organism>
<evidence type="ECO:0000256" key="8">
    <source>
        <dbReference type="ARBA" id="ARBA00040531"/>
    </source>
</evidence>
<dbReference type="AlphaFoldDB" id="A0A9P6FQ17"/>
<dbReference type="Gene3D" id="3.30.420.10">
    <property type="entry name" value="Ribonuclease H-like superfamily/Ribonuclease H"/>
    <property type="match status" value="1"/>
</dbReference>
<evidence type="ECO:0000256" key="10">
    <source>
        <dbReference type="SAM" id="MobiDB-lite"/>
    </source>
</evidence>
<dbReference type="EMBL" id="JAABOA010002736">
    <property type="protein sequence ID" value="KAF9579463.1"/>
    <property type="molecule type" value="Genomic_DNA"/>
</dbReference>
<dbReference type="Proteomes" id="UP000780801">
    <property type="component" value="Unassembled WGS sequence"/>
</dbReference>
<dbReference type="GO" id="GO:0008408">
    <property type="term" value="F:3'-5' exonuclease activity"/>
    <property type="evidence" value="ECO:0007669"/>
    <property type="project" value="InterPro"/>
</dbReference>
<keyword evidence="4" id="KW-0378">Hydrolase</keyword>
<keyword evidence="7" id="KW-0539">Nucleus</keyword>
<dbReference type="OrthoDB" id="1920326at2759"/>
<feature type="region of interest" description="Disordered" evidence="10">
    <location>
        <begin position="356"/>
        <end position="381"/>
    </location>
</feature>
<keyword evidence="3" id="KW-0479">Metal-binding</keyword>
<evidence type="ECO:0000256" key="1">
    <source>
        <dbReference type="ARBA" id="ARBA00004123"/>
    </source>
</evidence>
<dbReference type="SUPFAM" id="SSF53098">
    <property type="entry name" value="Ribonuclease H-like"/>
    <property type="match status" value="1"/>
</dbReference>
<proteinExistence type="predicted"/>
<protein>
    <recommendedName>
        <fullName evidence="8">3'-5' exonuclease</fullName>
    </recommendedName>
    <alternativeName>
        <fullName evidence="9">Werner Syndrome-like exonuclease</fullName>
    </alternativeName>
</protein>
<evidence type="ECO:0000256" key="3">
    <source>
        <dbReference type="ARBA" id="ARBA00022723"/>
    </source>
</evidence>
<evidence type="ECO:0000256" key="5">
    <source>
        <dbReference type="ARBA" id="ARBA00022839"/>
    </source>
</evidence>
<dbReference type="InterPro" id="IPR002562">
    <property type="entry name" value="3'-5'_exonuclease_dom"/>
</dbReference>
<feature type="region of interest" description="Disordered" evidence="10">
    <location>
        <begin position="204"/>
        <end position="238"/>
    </location>
</feature>
<sequence length="398" mass="43729">MKGIPSALLRLLQDESILKVGVNIRNDGTKLFKDWGIHSAGLVELGALCIQVLDDLPSQRKVRSMESLTNDLLGHSVEKVELTRMGNWENFNLSSSQIAYAANDAFVTYEVAARIKELQASRPPQQYTLPLLSIQPEGGFVREVHQTLEEYQNNTGARDNRGLAKKAALAAGISDKSGTTTTLSSSRQSKRVVIKPASGTGAFYTNKKETPVTSKSTTTKELPSPSVTLKPAPGWTSKSDDGRLPLEVDKAFFYNNLIRRDGSIPFGGQSTVTIISKKDSKGRSFSTSTRDTFSDWSRDGLFVEENEDVSDTEKDLAESTFCVQPQDLTIPAMFSVPSLEDKSVLERNQVFWEETVGSMAKEEEEEGDSCDKKSGKDGDDEALLRNQSLFASISNSHI</sequence>
<dbReference type="PANTHER" id="PTHR13620:SF109">
    <property type="entry name" value="3'-5' EXONUCLEASE"/>
    <property type="match status" value="1"/>
</dbReference>
<comment type="subcellular location">
    <subcellularLocation>
        <location evidence="1">Nucleus</location>
    </subcellularLocation>
</comment>
<reference evidence="12" key="1">
    <citation type="journal article" date="2020" name="Fungal Divers.">
        <title>Resolving the Mortierellaceae phylogeny through synthesis of multi-gene phylogenetics and phylogenomics.</title>
        <authorList>
            <person name="Vandepol N."/>
            <person name="Liber J."/>
            <person name="Desiro A."/>
            <person name="Na H."/>
            <person name="Kennedy M."/>
            <person name="Barry K."/>
            <person name="Grigoriev I.V."/>
            <person name="Miller A.N."/>
            <person name="O'Donnell K."/>
            <person name="Stajich J.E."/>
            <person name="Bonito G."/>
        </authorList>
    </citation>
    <scope>NUCLEOTIDE SEQUENCE</scope>
    <source>
        <strain evidence="12">KOD1015</strain>
    </source>
</reference>
<evidence type="ECO:0000256" key="9">
    <source>
        <dbReference type="ARBA" id="ARBA00042761"/>
    </source>
</evidence>
<evidence type="ECO:0000256" key="6">
    <source>
        <dbReference type="ARBA" id="ARBA00022842"/>
    </source>
</evidence>
<evidence type="ECO:0000256" key="2">
    <source>
        <dbReference type="ARBA" id="ARBA00022722"/>
    </source>
</evidence>
<keyword evidence="2" id="KW-0540">Nuclease</keyword>
<keyword evidence="6" id="KW-0460">Magnesium</keyword>
<keyword evidence="5" id="KW-0269">Exonuclease</keyword>
<evidence type="ECO:0000256" key="4">
    <source>
        <dbReference type="ARBA" id="ARBA00022801"/>
    </source>
</evidence>
<dbReference type="Pfam" id="PF01612">
    <property type="entry name" value="DNA_pol_A_exo1"/>
    <property type="match status" value="1"/>
</dbReference>